<dbReference type="EMBL" id="UGPZ01000003">
    <property type="protein sequence ID" value="STY93996.1"/>
    <property type="molecule type" value="Genomic_DNA"/>
</dbReference>
<feature type="domain" description="ABC transporter" evidence="1">
    <location>
        <begin position="19"/>
        <end position="55"/>
    </location>
</feature>
<dbReference type="Proteomes" id="UP001163632">
    <property type="component" value="Chromosome"/>
</dbReference>
<reference evidence="3 6" key="2">
    <citation type="journal article" date="2022" name="BMC Microbiol.">
        <title>Whole genome sequencing of Moraxella bovis strains from North America reveals two genotypes with different genetic determinants.</title>
        <authorList>
            <person name="Wynn E.L."/>
            <person name="Hille M.M."/>
            <person name="Loy J.D."/>
            <person name="Schuller G."/>
            <person name="Kuhn K.L."/>
            <person name="Dickey A.M."/>
            <person name="Bono J.L."/>
            <person name="Clawson M.L."/>
        </authorList>
    </citation>
    <scope>NUCLEOTIDE SEQUENCE</scope>
    <source>
        <strain evidence="3">SAM102599</strain>
        <strain evidence="4 6">SAM57978</strain>
    </source>
</reference>
<dbReference type="Gene3D" id="3.40.50.300">
    <property type="entry name" value="P-loop containing nucleotide triphosphate hydrolases"/>
    <property type="match status" value="1"/>
</dbReference>
<dbReference type="STRING" id="476.B0182_00235"/>
<dbReference type="KEGG" id="mboi:DQF64_09010"/>
<dbReference type="EC" id="3.6.3.-" evidence="2"/>
<organism evidence="2 5">
    <name type="scientific">Moraxella bovis</name>
    <dbReference type="NCBI Taxonomy" id="476"/>
    <lineage>
        <taxon>Bacteria</taxon>
        <taxon>Pseudomonadati</taxon>
        <taxon>Pseudomonadota</taxon>
        <taxon>Gammaproteobacteria</taxon>
        <taxon>Moraxellales</taxon>
        <taxon>Moraxellaceae</taxon>
        <taxon>Moraxella</taxon>
    </lineage>
</organism>
<accession>A0A1T0AA15</accession>
<evidence type="ECO:0000259" key="1">
    <source>
        <dbReference type="Pfam" id="PF00005"/>
    </source>
</evidence>
<evidence type="ECO:0000313" key="7">
    <source>
        <dbReference type="Proteomes" id="UP001163632"/>
    </source>
</evidence>
<dbReference type="SUPFAM" id="SSF52540">
    <property type="entry name" value="P-loop containing nucleoside triphosphate hydrolases"/>
    <property type="match status" value="1"/>
</dbReference>
<evidence type="ECO:0000313" key="3">
    <source>
        <dbReference type="EMBL" id="UZA02165.1"/>
    </source>
</evidence>
<reference evidence="2 5" key="1">
    <citation type="submission" date="2018-06" db="EMBL/GenBank/DDBJ databases">
        <authorList>
            <consortium name="Pathogen Informatics"/>
            <person name="Doyle S."/>
        </authorList>
    </citation>
    <scope>NUCLEOTIDE SEQUENCE [LARGE SCALE GENOMIC DNA]</scope>
    <source>
        <strain evidence="2 5">NCTC9426</strain>
    </source>
</reference>
<dbReference type="InterPro" id="IPR027417">
    <property type="entry name" value="P-loop_NTPase"/>
</dbReference>
<keyword evidence="2" id="KW-0378">Hydrolase</keyword>
<sequence>MPLLTATALSYHTPDRTLLDNVSFALHHGQKVALVGGSGSSKSVLLQALADLLPLDSAITDRIMLNKNGKLTSLSQIPDPIIALLLPYFIKRLAYRTARCLTI</sequence>
<dbReference type="EMBL" id="CP087830">
    <property type="protein sequence ID" value="UZA02165.1"/>
    <property type="molecule type" value="Genomic_DNA"/>
</dbReference>
<dbReference type="AlphaFoldDB" id="A0A1T0AA15"/>
<dbReference type="Proteomes" id="UP001163283">
    <property type="component" value="Chromosome"/>
</dbReference>
<dbReference type="GeneID" id="77188283"/>
<dbReference type="Proteomes" id="UP000254133">
    <property type="component" value="Unassembled WGS sequence"/>
</dbReference>
<dbReference type="GO" id="GO:0016887">
    <property type="term" value="F:ATP hydrolysis activity"/>
    <property type="evidence" value="ECO:0007669"/>
    <property type="project" value="InterPro"/>
</dbReference>
<gene>
    <name evidence="2" type="primary">lsrA</name>
    <name evidence="3" type="ORF">LP092_09200</name>
    <name evidence="4" type="ORF">LP129_09150</name>
    <name evidence="2" type="ORF">NCTC9426_02731</name>
</gene>
<protein>
    <submittedName>
        <fullName evidence="3">ATP-binding cassette domain-containing protein</fullName>
    </submittedName>
    <submittedName>
        <fullName evidence="2">Autoinducer 2 import ATP-binding protein LsrA</fullName>
        <ecNumber evidence="2">3.6.3.-</ecNumber>
    </submittedName>
</protein>
<keyword evidence="7" id="KW-1185">Reference proteome</keyword>
<evidence type="ECO:0000313" key="2">
    <source>
        <dbReference type="EMBL" id="STY93996.1"/>
    </source>
</evidence>
<dbReference type="RefSeq" id="WP_078273024.1">
    <property type="nucleotide sequence ID" value="NZ_CP030241.1"/>
</dbReference>
<proteinExistence type="predicted"/>
<evidence type="ECO:0000313" key="4">
    <source>
        <dbReference type="EMBL" id="UZA50698.1"/>
    </source>
</evidence>
<dbReference type="EMBL" id="CP087781">
    <property type="protein sequence ID" value="UZA50698.1"/>
    <property type="molecule type" value="Genomic_DNA"/>
</dbReference>
<evidence type="ECO:0000313" key="6">
    <source>
        <dbReference type="Proteomes" id="UP001163283"/>
    </source>
</evidence>
<dbReference type="GO" id="GO:0005524">
    <property type="term" value="F:ATP binding"/>
    <property type="evidence" value="ECO:0007669"/>
    <property type="project" value="UniProtKB-KW"/>
</dbReference>
<evidence type="ECO:0000313" key="5">
    <source>
        <dbReference type="Proteomes" id="UP000254133"/>
    </source>
</evidence>
<keyword evidence="2" id="KW-0547">Nucleotide-binding</keyword>
<dbReference type="Pfam" id="PF00005">
    <property type="entry name" value="ABC_tran"/>
    <property type="match status" value="1"/>
</dbReference>
<name>A0A1T0AA15_MORBO</name>
<keyword evidence="2" id="KW-0067">ATP-binding</keyword>
<dbReference type="InterPro" id="IPR003439">
    <property type="entry name" value="ABC_transporter-like_ATP-bd"/>
</dbReference>